<dbReference type="Gene3D" id="3.20.20.20">
    <property type="entry name" value="Dihydropteroate synthase-like"/>
    <property type="match status" value="1"/>
</dbReference>
<protein>
    <recommendedName>
        <fullName evidence="5">methionine synthase</fullName>
        <ecNumber evidence="5">2.1.1.13</ecNumber>
    </recommendedName>
    <alternativeName>
        <fullName evidence="17">5-methyltetrahydrofolate--homocysteine methyltransferase</fullName>
    </alternativeName>
    <alternativeName>
        <fullName evidence="16">Vitamin-B12 dependent methionine synthase</fullName>
    </alternativeName>
</protein>
<evidence type="ECO:0000256" key="10">
    <source>
        <dbReference type="ARBA" id="ARBA00022691"/>
    </source>
</evidence>
<dbReference type="CDD" id="cd00740">
    <property type="entry name" value="MeTr"/>
    <property type="match status" value="1"/>
</dbReference>
<keyword evidence="7" id="KW-0028">Amino-acid biosynthesis</keyword>
<dbReference type="Gene3D" id="1.25.10.10">
    <property type="entry name" value="Leucine-rich Repeat Variant"/>
    <property type="match status" value="2"/>
</dbReference>
<evidence type="ECO:0000256" key="2">
    <source>
        <dbReference type="ARBA" id="ARBA00001956"/>
    </source>
</evidence>
<evidence type="ECO:0000256" key="13">
    <source>
        <dbReference type="ARBA" id="ARBA00022833"/>
    </source>
</evidence>
<evidence type="ECO:0000256" key="6">
    <source>
        <dbReference type="ARBA" id="ARBA00022603"/>
    </source>
</evidence>
<dbReference type="InterPro" id="IPR003726">
    <property type="entry name" value="HCY_dom"/>
</dbReference>
<comment type="caution">
    <text evidence="25">The sequence shown here is derived from an EMBL/GenBank/DDBJ whole genome shotgun (WGS) entry which is preliminary data.</text>
</comment>
<evidence type="ECO:0000256" key="9">
    <source>
        <dbReference type="ARBA" id="ARBA00022679"/>
    </source>
</evidence>
<evidence type="ECO:0000256" key="3">
    <source>
        <dbReference type="ARBA" id="ARBA00005178"/>
    </source>
</evidence>
<keyword evidence="8" id="KW-0846">Cobalamin</keyword>
<dbReference type="InterPro" id="IPR033706">
    <property type="entry name" value="Met_synthase_B12-bd"/>
</dbReference>
<keyword evidence="15" id="KW-0170">Cobalt</keyword>
<name>A0A261Y548_9FUNG</name>
<evidence type="ECO:0000259" key="20">
    <source>
        <dbReference type="PROSITE" id="PS50970"/>
    </source>
</evidence>
<keyword evidence="26" id="KW-1185">Reference proteome</keyword>
<feature type="binding site" evidence="18">
    <location>
        <position position="1031"/>
    </location>
    <ligand>
        <name>Zn(2+)</name>
        <dbReference type="ChEBI" id="CHEBI:29105"/>
    </ligand>
</feature>
<dbReference type="GO" id="GO:0031419">
    <property type="term" value="F:cobalamin binding"/>
    <property type="evidence" value="ECO:0007669"/>
    <property type="project" value="UniProtKB-KW"/>
</dbReference>
<evidence type="ECO:0000256" key="19">
    <source>
        <dbReference type="PROSITE-ProRule" id="PRU00346"/>
    </source>
</evidence>
<dbReference type="InterPro" id="IPR036589">
    <property type="entry name" value="HCY_dom_sf"/>
</dbReference>
<dbReference type="PANTHER" id="PTHR45833:SF1">
    <property type="entry name" value="METHIONINE SYNTHASE"/>
    <property type="match status" value="1"/>
</dbReference>
<dbReference type="Proteomes" id="UP000242875">
    <property type="component" value="Unassembled WGS sequence"/>
</dbReference>
<keyword evidence="6 19" id="KW-0489">Methyltransferase</keyword>
<dbReference type="InterPro" id="IPR004223">
    <property type="entry name" value="VitB12-dep_Met_synth_activ_dom"/>
</dbReference>
<feature type="domain" description="B12-binding N-terminal" evidence="24">
    <location>
        <begin position="1370"/>
        <end position="1467"/>
    </location>
</feature>
<evidence type="ECO:0000256" key="5">
    <source>
        <dbReference type="ARBA" id="ARBA00012032"/>
    </source>
</evidence>
<dbReference type="Gene3D" id="1.10.1240.10">
    <property type="entry name" value="Methionine synthase domain"/>
    <property type="match status" value="1"/>
</dbReference>
<keyword evidence="12" id="KW-0677">Repeat</keyword>
<dbReference type="SUPFAM" id="SSF47644">
    <property type="entry name" value="Methionine synthase domain"/>
    <property type="match status" value="1"/>
</dbReference>
<dbReference type="InterPro" id="IPR050554">
    <property type="entry name" value="Met_Synthase/Corrinoid"/>
</dbReference>
<dbReference type="Pfam" id="PF02965">
    <property type="entry name" value="Met_synt_B12"/>
    <property type="match status" value="1"/>
</dbReference>
<dbReference type="FunFam" id="3.40.50.280:FF:000001">
    <property type="entry name" value="Methionine synthase"/>
    <property type="match status" value="1"/>
</dbReference>
<dbReference type="Gene3D" id="3.40.50.280">
    <property type="entry name" value="Cobalamin-binding domain"/>
    <property type="match status" value="1"/>
</dbReference>
<dbReference type="Pfam" id="PF02607">
    <property type="entry name" value="B12-binding_2"/>
    <property type="match status" value="1"/>
</dbReference>
<dbReference type="PANTHER" id="PTHR45833">
    <property type="entry name" value="METHIONINE SYNTHASE"/>
    <property type="match status" value="1"/>
</dbReference>
<proteinExistence type="inferred from homology"/>
<dbReference type="CDD" id="cd02069">
    <property type="entry name" value="methionine_synthase_B12_BD"/>
    <property type="match status" value="1"/>
</dbReference>
<comment type="cofactor">
    <cofactor evidence="1 18">
        <name>Zn(2+)</name>
        <dbReference type="ChEBI" id="CHEBI:29105"/>
    </cofactor>
</comment>
<dbReference type="PROSITE" id="PS50972">
    <property type="entry name" value="PTERIN_BINDING"/>
    <property type="match status" value="1"/>
</dbReference>
<evidence type="ECO:0000256" key="15">
    <source>
        <dbReference type="ARBA" id="ARBA00023285"/>
    </source>
</evidence>
<evidence type="ECO:0000259" key="22">
    <source>
        <dbReference type="PROSITE" id="PS50974"/>
    </source>
</evidence>
<dbReference type="NCBIfam" id="TIGR02082">
    <property type="entry name" value="metH"/>
    <property type="match status" value="1"/>
</dbReference>
<evidence type="ECO:0000256" key="7">
    <source>
        <dbReference type="ARBA" id="ARBA00022605"/>
    </source>
</evidence>
<dbReference type="GO" id="GO:0050667">
    <property type="term" value="P:homocysteine metabolic process"/>
    <property type="evidence" value="ECO:0007669"/>
    <property type="project" value="TreeGrafter"/>
</dbReference>
<evidence type="ECO:0000256" key="16">
    <source>
        <dbReference type="ARBA" id="ARBA00030163"/>
    </source>
</evidence>
<gene>
    <name evidence="25" type="ORF">BZG36_01268</name>
</gene>
<dbReference type="InterPro" id="IPR006158">
    <property type="entry name" value="Cobalamin-bd"/>
</dbReference>
<dbReference type="PROSITE" id="PS51332">
    <property type="entry name" value="B12_BINDING"/>
    <property type="match status" value="1"/>
</dbReference>
<feature type="domain" description="Hcy-binding" evidence="20">
    <location>
        <begin position="724"/>
        <end position="1045"/>
    </location>
</feature>
<dbReference type="InterPro" id="IPR036724">
    <property type="entry name" value="Cobalamin-bd_sf"/>
</dbReference>
<keyword evidence="11 18" id="KW-0479">Metal-binding</keyword>
<dbReference type="GO" id="GO:0032259">
    <property type="term" value="P:methylation"/>
    <property type="evidence" value="ECO:0007669"/>
    <property type="project" value="UniProtKB-KW"/>
</dbReference>
<comment type="cofactor">
    <cofactor evidence="2">
        <name>methylcob(III)alamin</name>
        <dbReference type="ChEBI" id="CHEBI:28115"/>
    </cofactor>
</comment>
<keyword evidence="9 19" id="KW-0808">Transferase</keyword>
<dbReference type="SMART" id="SM01018">
    <property type="entry name" value="B12-binding_2"/>
    <property type="match status" value="1"/>
</dbReference>
<dbReference type="InterPro" id="IPR000489">
    <property type="entry name" value="Pterin-binding_dom"/>
</dbReference>
<dbReference type="FunFam" id="3.20.20.330:FF:000001">
    <property type="entry name" value="Methionine synthase"/>
    <property type="match status" value="1"/>
</dbReference>
<accession>A0A261Y548</accession>
<dbReference type="GO" id="GO:0008705">
    <property type="term" value="F:methionine synthase activity"/>
    <property type="evidence" value="ECO:0007669"/>
    <property type="project" value="UniProtKB-EC"/>
</dbReference>
<evidence type="ECO:0000256" key="18">
    <source>
        <dbReference type="PROSITE-ProRule" id="PRU00333"/>
    </source>
</evidence>
<evidence type="ECO:0000256" key="12">
    <source>
        <dbReference type="ARBA" id="ARBA00022737"/>
    </source>
</evidence>
<keyword evidence="13 18" id="KW-0862">Zinc</keyword>
<dbReference type="InterPro" id="IPR003759">
    <property type="entry name" value="Cbl-bd_cap"/>
</dbReference>
<dbReference type="FunFam" id="3.20.20.20:FF:000002">
    <property type="entry name" value="Methionine synthase"/>
    <property type="match status" value="1"/>
</dbReference>
<keyword evidence="14" id="KW-0486">Methionine biosynthesis</keyword>
<dbReference type="FunFam" id="1.10.1240.10:FF:000001">
    <property type="entry name" value="Methionine synthase"/>
    <property type="match status" value="1"/>
</dbReference>
<feature type="domain" description="AdoMet activation" evidence="22">
    <location>
        <begin position="1629"/>
        <end position="1971"/>
    </location>
</feature>
<organism evidence="25 26">
    <name type="scientific">Bifiguratus adelaidae</name>
    <dbReference type="NCBI Taxonomy" id="1938954"/>
    <lineage>
        <taxon>Eukaryota</taxon>
        <taxon>Fungi</taxon>
        <taxon>Fungi incertae sedis</taxon>
        <taxon>Mucoromycota</taxon>
        <taxon>Mucoromycotina</taxon>
        <taxon>Endogonomycetes</taxon>
        <taxon>Endogonales</taxon>
        <taxon>Endogonales incertae sedis</taxon>
        <taxon>Bifiguratus</taxon>
    </lineage>
</organism>
<reference evidence="25 26" key="1">
    <citation type="journal article" date="2017" name="Mycologia">
        <title>Bifiguratus adelaidae, gen. et sp. nov., a new member of Mucoromycotina in endophytic and soil-dwelling habitats.</title>
        <authorList>
            <person name="Torres-Cruz T.J."/>
            <person name="Billingsley Tobias T.L."/>
            <person name="Almatruk M."/>
            <person name="Hesse C."/>
            <person name="Kuske C.R."/>
            <person name="Desiro A."/>
            <person name="Benucci G.M."/>
            <person name="Bonito G."/>
            <person name="Stajich J.E."/>
            <person name="Dunlap C."/>
            <person name="Arnold A.E."/>
            <person name="Porras-Alfaro A."/>
        </authorList>
    </citation>
    <scope>NUCLEOTIDE SEQUENCE [LARGE SCALE GENOMIC DNA]</scope>
    <source>
        <strain evidence="25 26">AZ0501</strain>
    </source>
</reference>
<evidence type="ECO:0000313" key="25">
    <source>
        <dbReference type="EMBL" id="OZJ05760.1"/>
    </source>
</evidence>
<evidence type="ECO:0000313" key="26">
    <source>
        <dbReference type="Proteomes" id="UP000242875"/>
    </source>
</evidence>
<dbReference type="SUPFAM" id="SSF48371">
    <property type="entry name" value="ARM repeat"/>
    <property type="match status" value="1"/>
</dbReference>
<keyword evidence="10" id="KW-0949">S-adenosyl-L-methionine</keyword>
<dbReference type="NCBIfam" id="NF007024">
    <property type="entry name" value="PRK09490.1"/>
    <property type="match status" value="1"/>
</dbReference>
<dbReference type="SUPFAM" id="SSF52242">
    <property type="entry name" value="Cobalamin (vitamin B12)-binding domain"/>
    <property type="match status" value="1"/>
</dbReference>
<evidence type="ECO:0000256" key="14">
    <source>
        <dbReference type="ARBA" id="ARBA00023167"/>
    </source>
</evidence>
<sequence length="1971" mass="220698">MEGQDYRVLALALRLYGRLCKAFPSALSTVFSSTIECYLVDKGRFHLAALVRYSSIEAIRGIICAENGLHRIERALPLSPFIISSFQDHSIYVQKAASQLLIQLIQLHDDLPDKEMVQHALRDMLYDKKAAEKRLAALECCCLAVEKASPELDQFLTSGHVLDGMASLMQDNDRIIRQKVIDIFEKITTVSKQPLRLLHWGNDAEKQKPLEAALSVFCDEANVILTGRNVSEMHCYIQLLNGLHQLSLRLPIKSSGREIFRNFCEKLLAFMANLISPSDNLSRDASPKIPECLSQSKTQSRMTLLLLLKHCPVLLEDASLERRQLVYEDNLTESATDYHLAALNVLLNLVASNRSNDTIEVIVFEEIKNCFDLLFYLLDQYNEQTYAALLLLETLGKMINGLRNDSIARDPVIRKGLMERLDIGLRHKDWDIREEAFRVIQAIWQLGPGNRCQAMIMPDMRLNIVQRGLNDEISDVRSAAAVLFKTVRRHIDHCTINHALQDFTLSQALPALEDSDASVRRTALEYVLYQLTFDIDQKQSGRSDSGSDWIGKLKPSVMEHLAINDEDWEIRVCACQCLHGFWIFDCVSAGEGSASDLFLDMKGDKLLSIMIYDPIRLIRVEAIHTLRFISQQVIPQGNPFQDIQESRVPPRRAIEDIRLPAVSGISDPPYIKALRDNLQSITSSINMEHLLQSLEPEHLYDEAIQDMDVLQLDDSVMDSELDVRQYILDTLKKRIMFLDGAMGTMVQRLKLTEEDFRGEVFKDHSLPLKGNNDILVITQPQHIKNIHLQYLEAGADFVETNTFSGTSISQLDYGLQDWAYKINFEAVKVAKEACAEVTARDPSKPRFVLGAIGPTNRTLSISPSVENPAFRNITFDELADAYTEQIKGLIDGGCDVLLIETIFDTLNSKAVAYAYTRLVEEEGYPELPVFISGTIVDQSGRTLSGQTGEAFVVSLAHTKPIAIGLNCALGADQMRPFIKNIGKATGAHVICYPNAGLPNAMGEYDESPAAMASKVEQFAKEGLVTILGGCCGTTPDHIKAIKEVAEKYPPRPKPEHEPTEQNMLLSGLEILKFDETTGFVNVGERCNVAGSRKFCRHILKGEYEDALIIARNQVENGAQIVDVNFDEGLLDGKAAMTRFLNSLASDPDIARVPLMIDSSNFAVIEAGLKCAQGKCIVNSISLKEGEEDFTKKARMIKRFGAAVVVMAFDETGQAAEKDRKYAICKRSYDLLVNKIGFNPQDIIFDPNILTIATGMEEHNNYGVEFIEATRMIKQNLPGAKVSGGVSNLSFSFRGMDKVREAMHSVFLFHAIKARMDMGIVNAGFLTVYDEIPKDLLQLCEDALWNRDPDVTEKLLEYAKAHSKDAKKDEDEEEWRKSDVTARISHALVKGIMKFIEADVEEARQNKEKYPRALNVIEGPLMDGMNIVGDLFGKGKMFLPQVIRSARVMKKAVAYLVEYIKVEKEEDMLANGETEIKGNGTIIMATVKGDVHDIGKNICGVVLGCNNYRVIDLGVMVPYPKIIEAAIEEKADVIGLSGLITPSLEEMTVVASELERAGMKIPLLIGGATTSKMHTAVKIAPKYTGAVVYVLDASRSVPVVASLLDKKLCEDFTEEIREEYDEMRTEYLDGLEDKRLLTLANARERKFKIDFQQSPPLVAPNAMGMTVFDDYPLDELLEKIDWNPFFQVFQLRGRYPNRGFPKIFDDEAVGAEAKRLYDDAIAMLKMIRAKKAFTAKGIIAFYPANSVGDDIEIYESESRDKVAATFFGLRQQAEKASHSPFPDGDEPYYCLSDFVAPKESSIADYMGMFAVGIFGCDELVKDYEQDHDDYSVIMAKALADRLAESFAEVMHERVRKEYWGYASEENLSAADMFALKYQGIRPAPGYPSQPDHEEKRTMWSLANIEEKTGIKLTDSLAMFPAAAVSGLYFAHPQSKYFAVGKIDKDQVEDYCARRKGDFEEVERNLATILAYN</sequence>
<dbReference type="GO" id="GO:0005829">
    <property type="term" value="C:cytosol"/>
    <property type="evidence" value="ECO:0007669"/>
    <property type="project" value="TreeGrafter"/>
</dbReference>
<dbReference type="InterPro" id="IPR011822">
    <property type="entry name" value="MetH"/>
</dbReference>
<feature type="domain" description="B12-binding" evidence="23">
    <location>
        <begin position="1478"/>
        <end position="1613"/>
    </location>
</feature>
<dbReference type="InterPro" id="IPR037010">
    <property type="entry name" value="VitB12-dep_Met_synth_activ_sf"/>
</dbReference>
<dbReference type="Gene3D" id="3.10.196.10">
    <property type="entry name" value="Vitamin B12-dependent methionine synthase, activation domain"/>
    <property type="match status" value="1"/>
</dbReference>
<dbReference type="Gene3D" id="1.10.288.10">
    <property type="entry name" value="Cobalamin-dependent Methionine Synthase, domain 2"/>
    <property type="match status" value="1"/>
</dbReference>
<dbReference type="PROSITE" id="PS50970">
    <property type="entry name" value="HCY"/>
    <property type="match status" value="1"/>
</dbReference>
<dbReference type="Pfam" id="PF02310">
    <property type="entry name" value="B12-binding"/>
    <property type="match status" value="1"/>
</dbReference>
<evidence type="ECO:0000256" key="1">
    <source>
        <dbReference type="ARBA" id="ARBA00001947"/>
    </source>
</evidence>
<dbReference type="InterPro" id="IPR016024">
    <property type="entry name" value="ARM-type_fold"/>
</dbReference>
<evidence type="ECO:0000259" key="24">
    <source>
        <dbReference type="PROSITE" id="PS51337"/>
    </source>
</evidence>
<dbReference type="GO" id="GO:0008270">
    <property type="term" value="F:zinc ion binding"/>
    <property type="evidence" value="ECO:0007669"/>
    <property type="project" value="InterPro"/>
</dbReference>
<comment type="pathway">
    <text evidence="3">Amino-acid biosynthesis; L-methionine biosynthesis via de novo pathway; L-methionine from L-homocysteine (MetH route): step 1/1.</text>
</comment>
<dbReference type="SUPFAM" id="SSF82282">
    <property type="entry name" value="Homocysteine S-methyltransferase"/>
    <property type="match status" value="1"/>
</dbReference>
<dbReference type="EC" id="2.1.1.13" evidence="5"/>
<dbReference type="Pfam" id="PF00809">
    <property type="entry name" value="Pterin_bind"/>
    <property type="match status" value="1"/>
</dbReference>
<dbReference type="InterPro" id="IPR011989">
    <property type="entry name" value="ARM-like"/>
</dbReference>
<evidence type="ECO:0000256" key="8">
    <source>
        <dbReference type="ARBA" id="ARBA00022628"/>
    </source>
</evidence>
<dbReference type="OrthoDB" id="261426at2759"/>
<feature type="binding site" evidence="18">
    <location>
        <position position="1030"/>
    </location>
    <ligand>
        <name>Zn(2+)</name>
        <dbReference type="ChEBI" id="CHEBI:29105"/>
    </ligand>
</feature>
<evidence type="ECO:0000256" key="11">
    <source>
        <dbReference type="ARBA" id="ARBA00022723"/>
    </source>
</evidence>
<dbReference type="PROSITE" id="PS50974">
    <property type="entry name" value="ADOMET_ACTIVATION"/>
    <property type="match status" value="1"/>
</dbReference>
<dbReference type="GO" id="GO:0046653">
    <property type="term" value="P:tetrahydrofolate metabolic process"/>
    <property type="evidence" value="ECO:0007669"/>
    <property type="project" value="TreeGrafter"/>
</dbReference>
<dbReference type="InterPro" id="IPR036594">
    <property type="entry name" value="Meth_synthase_dom"/>
</dbReference>
<dbReference type="SUPFAM" id="SSF56507">
    <property type="entry name" value="Methionine synthase activation domain-like"/>
    <property type="match status" value="1"/>
</dbReference>
<evidence type="ECO:0000256" key="17">
    <source>
        <dbReference type="ARBA" id="ARBA00031040"/>
    </source>
</evidence>
<dbReference type="SUPFAM" id="SSF51717">
    <property type="entry name" value="Dihydropteroate synthetase-like"/>
    <property type="match status" value="1"/>
</dbReference>
<dbReference type="Pfam" id="PF02574">
    <property type="entry name" value="S-methyl_trans"/>
    <property type="match status" value="1"/>
</dbReference>
<comment type="similarity">
    <text evidence="4">Belongs to the vitamin-B12 dependent methionine synthase family.</text>
</comment>
<dbReference type="EMBL" id="MVBO01000010">
    <property type="protein sequence ID" value="OZJ05760.1"/>
    <property type="molecule type" value="Genomic_DNA"/>
</dbReference>
<dbReference type="UniPathway" id="UPA00051">
    <property type="reaction ID" value="UER00081"/>
</dbReference>
<dbReference type="Gene3D" id="3.20.20.330">
    <property type="entry name" value="Homocysteine-binding-like domain"/>
    <property type="match status" value="1"/>
</dbReference>
<dbReference type="PROSITE" id="PS51337">
    <property type="entry name" value="B12_BINDING_NTER"/>
    <property type="match status" value="1"/>
</dbReference>
<evidence type="ECO:0000259" key="23">
    <source>
        <dbReference type="PROSITE" id="PS51332"/>
    </source>
</evidence>
<feature type="domain" description="Pterin-binding" evidence="21">
    <location>
        <begin position="1079"/>
        <end position="1340"/>
    </location>
</feature>
<evidence type="ECO:0000256" key="4">
    <source>
        <dbReference type="ARBA" id="ARBA00010398"/>
    </source>
</evidence>
<feature type="binding site" evidence="18">
    <location>
        <position position="967"/>
    </location>
    <ligand>
        <name>Zn(2+)</name>
        <dbReference type="ChEBI" id="CHEBI:29105"/>
    </ligand>
</feature>
<dbReference type="InterPro" id="IPR011005">
    <property type="entry name" value="Dihydropteroate_synth-like_sf"/>
</dbReference>
<evidence type="ECO:0000259" key="21">
    <source>
        <dbReference type="PROSITE" id="PS50972"/>
    </source>
</evidence>